<keyword evidence="4" id="KW-0408">Iron</keyword>
<dbReference type="SUPFAM" id="SSF51905">
    <property type="entry name" value="FAD/NAD(P)-binding domain"/>
    <property type="match status" value="1"/>
</dbReference>
<dbReference type="RefSeq" id="WP_185693847.1">
    <property type="nucleotide sequence ID" value="NZ_JACHVA010000124.1"/>
</dbReference>
<keyword evidence="7" id="KW-1185">Reference proteome</keyword>
<dbReference type="InterPro" id="IPR036188">
    <property type="entry name" value="FAD/NAD-bd_sf"/>
</dbReference>
<dbReference type="EMBL" id="JACHVA010000124">
    <property type="protein sequence ID" value="MBC2603214.1"/>
    <property type="molecule type" value="Genomic_DNA"/>
</dbReference>
<dbReference type="PANTHER" id="PTHR43498">
    <property type="entry name" value="FERREDOXIN:COB-COM HETERODISULFIDE REDUCTASE SUBUNIT A"/>
    <property type="match status" value="1"/>
</dbReference>
<comment type="caution">
    <text evidence="6">The sequence shown here is derived from an EMBL/GenBank/DDBJ whole genome shotgun (WGS) entry which is preliminary data.</text>
</comment>
<gene>
    <name evidence="6" type="ORF">H5P30_15640</name>
</gene>
<evidence type="ECO:0000256" key="3">
    <source>
        <dbReference type="ARBA" id="ARBA00023002"/>
    </source>
</evidence>
<dbReference type="GO" id="GO:0046872">
    <property type="term" value="F:metal ion binding"/>
    <property type="evidence" value="ECO:0007669"/>
    <property type="project" value="UniProtKB-KW"/>
</dbReference>
<keyword evidence="3" id="KW-0560">Oxidoreductase</keyword>
<evidence type="ECO:0000256" key="5">
    <source>
        <dbReference type="ARBA" id="ARBA00023014"/>
    </source>
</evidence>
<dbReference type="PANTHER" id="PTHR43498:SF1">
    <property type="entry name" value="COB--COM HETERODISULFIDE REDUCTASE IRON-SULFUR SUBUNIT A"/>
    <property type="match status" value="1"/>
</dbReference>
<dbReference type="InterPro" id="IPR039650">
    <property type="entry name" value="HdrA-like"/>
</dbReference>
<organism evidence="6 7">
    <name type="scientific">Puniceicoccus vermicola</name>
    <dbReference type="NCBI Taxonomy" id="388746"/>
    <lineage>
        <taxon>Bacteria</taxon>
        <taxon>Pseudomonadati</taxon>
        <taxon>Verrucomicrobiota</taxon>
        <taxon>Opitutia</taxon>
        <taxon>Puniceicoccales</taxon>
        <taxon>Puniceicoccaceae</taxon>
        <taxon>Puniceicoccus</taxon>
    </lineage>
</organism>
<sequence>MTPTPEHIEVLVVGGGTAGTIAAIQSAKAGAKTSLIERGSQLGGVTTTGGVNFPGLFHAWGKQIISGIGWDLVRRTALLEDRELPDFSTIPERHWHHQIRINGSLYAALAEESCLEAGVDLCFYEFVSSIEAVDGGWKVKSVGPGIERIIHCKVLIDCTGGADVVGMAGFPRLRDPLETQPGTLMFEFGGYEVSALNGDAIQRQYENALNTGALKAGDFATKSGRFISFLQKGGENAQHVFGADGSTSVSQTKANIEGRRSMLRLLRFRTLPGCENARLLRAQQETAVRETWRIEGEYSITQSDYCTGRQFADSVCYSFYPIDLHTAEGVKPVPLEEGVVARIPLRALIPKYSHGLLVAGRSVASDRMANSALRVQASAMAMGQAAGACAALAAQGDVTPGAVKLSELHHLLRSHQAVVPSPA</sequence>
<evidence type="ECO:0000313" key="7">
    <source>
        <dbReference type="Proteomes" id="UP000525652"/>
    </source>
</evidence>
<accession>A0A7X1E5J8</accession>
<keyword evidence="1" id="KW-0004">4Fe-4S</keyword>
<dbReference type="AlphaFoldDB" id="A0A7X1E5J8"/>
<evidence type="ECO:0000256" key="1">
    <source>
        <dbReference type="ARBA" id="ARBA00022485"/>
    </source>
</evidence>
<keyword evidence="5" id="KW-0411">Iron-sulfur</keyword>
<dbReference type="GO" id="GO:0016491">
    <property type="term" value="F:oxidoreductase activity"/>
    <property type="evidence" value="ECO:0007669"/>
    <property type="project" value="UniProtKB-KW"/>
</dbReference>
<dbReference type="Proteomes" id="UP000525652">
    <property type="component" value="Unassembled WGS sequence"/>
</dbReference>
<dbReference type="Pfam" id="PF12831">
    <property type="entry name" value="FAD_oxidored"/>
    <property type="match status" value="1"/>
</dbReference>
<name>A0A7X1E5J8_9BACT</name>
<evidence type="ECO:0000256" key="4">
    <source>
        <dbReference type="ARBA" id="ARBA00023004"/>
    </source>
</evidence>
<evidence type="ECO:0000313" key="6">
    <source>
        <dbReference type="EMBL" id="MBC2603214.1"/>
    </source>
</evidence>
<proteinExistence type="predicted"/>
<dbReference type="Gene3D" id="3.50.50.60">
    <property type="entry name" value="FAD/NAD(P)-binding domain"/>
    <property type="match status" value="1"/>
</dbReference>
<protein>
    <submittedName>
        <fullName evidence="6">FAD-dependent oxidoreductase</fullName>
    </submittedName>
</protein>
<evidence type="ECO:0000256" key="2">
    <source>
        <dbReference type="ARBA" id="ARBA00022723"/>
    </source>
</evidence>
<reference evidence="6 7" key="1">
    <citation type="submission" date="2020-07" db="EMBL/GenBank/DDBJ databases">
        <authorList>
            <person name="Feng X."/>
        </authorList>
    </citation>
    <scope>NUCLEOTIDE SEQUENCE [LARGE SCALE GENOMIC DNA]</scope>
    <source>
        <strain evidence="6 7">JCM14086</strain>
    </source>
</reference>
<dbReference type="GO" id="GO:0051539">
    <property type="term" value="F:4 iron, 4 sulfur cluster binding"/>
    <property type="evidence" value="ECO:0007669"/>
    <property type="project" value="UniProtKB-KW"/>
</dbReference>
<keyword evidence="2" id="KW-0479">Metal-binding</keyword>